<evidence type="ECO:0000256" key="6">
    <source>
        <dbReference type="ARBA" id="ARBA00022971"/>
    </source>
</evidence>
<keyword evidence="13" id="KW-1185">Reference proteome</keyword>
<evidence type="ECO:0000256" key="8">
    <source>
        <dbReference type="ARBA" id="ARBA00023136"/>
    </source>
</evidence>
<dbReference type="Proteomes" id="UP001219933">
    <property type="component" value="Chromosome 2"/>
</dbReference>
<name>A0AAF0J620_9BASI</name>
<protein>
    <recommendedName>
        <fullName evidence="10">Plasma membrane fusion protein PRM1</fullName>
    </recommendedName>
</protein>
<evidence type="ECO:0000256" key="10">
    <source>
        <dbReference type="RuleBase" id="RU366035"/>
    </source>
</evidence>
<evidence type="ECO:0000256" key="9">
    <source>
        <dbReference type="ARBA" id="ARBA00023180"/>
    </source>
</evidence>
<evidence type="ECO:0000256" key="2">
    <source>
        <dbReference type="ARBA" id="ARBA00004651"/>
    </source>
</evidence>
<dbReference type="GO" id="GO:0043332">
    <property type="term" value="C:mating projection tip"/>
    <property type="evidence" value="ECO:0007669"/>
    <property type="project" value="UniProtKB-UniRule"/>
</dbReference>
<sequence>MAAPGWYPSVALVLVASAAAVVALVADARAGLALAEHALNTLKEHMSDACADVEQSLAAVLDLPRSAASRAEDQVARTAEAVAHQAGIVLLAALQILSVVLRLVIQTYRSVFLCTLQLLVQTVAAVVDAATRALSDGVHDAARLLREAIRTAIAGGEGMADLAVDSANAVLGIFGQHITPPRIAVPSLSALENVTLPASFVDPLGRLVDRMPNVSTLRSGAEQGLLASLDSFAARANAIIAAELQVAFTSRIGTMLDTLPSLLDLGDIDGMLQRDSIAFADVTNQHIRAAETRLNALLFGWVNETVPHADSALNSILDAVTGTVGDILHDTPIGRPADNFVGCVLGSKIYALEHALEWIQTHLRISLPLVRQDILQPVSAAAFIPERAHTLQCSTH</sequence>
<evidence type="ECO:0000256" key="4">
    <source>
        <dbReference type="ARBA" id="ARBA00022475"/>
    </source>
</evidence>
<proteinExistence type="inferred from homology"/>
<feature type="signal peptide" evidence="11">
    <location>
        <begin position="1"/>
        <end position="23"/>
    </location>
</feature>
<dbReference type="EMBL" id="CP119878">
    <property type="protein sequence ID" value="WFD34635.1"/>
    <property type="molecule type" value="Genomic_DNA"/>
</dbReference>
<evidence type="ECO:0000256" key="3">
    <source>
        <dbReference type="ARBA" id="ARBA00010780"/>
    </source>
</evidence>
<feature type="chain" id="PRO_5042090824" description="Plasma membrane fusion protein PRM1" evidence="11">
    <location>
        <begin position="24"/>
        <end position="396"/>
    </location>
</feature>
<organism evidence="12 13">
    <name type="scientific">Malassezia cuniculi</name>
    <dbReference type="NCBI Taxonomy" id="948313"/>
    <lineage>
        <taxon>Eukaryota</taxon>
        <taxon>Fungi</taxon>
        <taxon>Dikarya</taxon>
        <taxon>Basidiomycota</taxon>
        <taxon>Ustilaginomycotina</taxon>
        <taxon>Malasseziomycetes</taxon>
        <taxon>Malasseziales</taxon>
        <taxon>Malasseziaceae</taxon>
        <taxon>Malassezia</taxon>
    </lineage>
</organism>
<dbReference type="AlphaFoldDB" id="A0AAF0J620"/>
<evidence type="ECO:0000313" key="12">
    <source>
        <dbReference type="EMBL" id="WFD34635.1"/>
    </source>
</evidence>
<keyword evidence="8" id="KW-0472">Membrane</keyword>
<keyword evidence="5" id="KW-0812">Transmembrane</keyword>
<evidence type="ECO:0000256" key="7">
    <source>
        <dbReference type="ARBA" id="ARBA00022989"/>
    </source>
</evidence>
<accession>A0AAF0J620</accession>
<keyword evidence="7" id="KW-1133">Transmembrane helix</keyword>
<comment type="similarity">
    <text evidence="3 10">Belongs to the PRM1 family.</text>
</comment>
<evidence type="ECO:0000256" key="5">
    <source>
        <dbReference type="ARBA" id="ARBA00022692"/>
    </source>
</evidence>
<evidence type="ECO:0000256" key="1">
    <source>
        <dbReference type="ARBA" id="ARBA00002512"/>
    </source>
</evidence>
<comment type="function">
    <text evidence="1 10">Involved in cell fusion during mating by stabilizing the plasma membrane fusion event.</text>
</comment>
<keyword evidence="11" id="KW-0732">Signal</keyword>
<evidence type="ECO:0000313" key="13">
    <source>
        <dbReference type="Proteomes" id="UP001219933"/>
    </source>
</evidence>
<dbReference type="PANTHER" id="PTHR31030">
    <property type="entry name" value="PLASMA MEMBRANE FUSION PROTEIN PRM1"/>
    <property type="match status" value="1"/>
</dbReference>
<keyword evidence="9" id="KW-0325">Glycoprotein</keyword>
<reference evidence="12" key="1">
    <citation type="submission" date="2023-03" db="EMBL/GenBank/DDBJ databases">
        <title>Mating type loci evolution in Malassezia.</title>
        <authorList>
            <person name="Coelho M.A."/>
        </authorList>
    </citation>
    <scope>NUCLEOTIDE SEQUENCE</scope>
    <source>
        <strain evidence="12">CBS 11721</strain>
    </source>
</reference>
<dbReference type="GO" id="GO:0005886">
    <property type="term" value="C:plasma membrane"/>
    <property type="evidence" value="ECO:0007669"/>
    <property type="project" value="UniProtKB-SubCell"/>
</dbReference>
<keyword evidence="6 10" id="KW-0184">Conjugation</keyword>
<dbReference type="GO" id="GO:0032220">
    <property type="term" value="P:plasma membrane fusion involved in cytogamy"/>
    <property type="evidence" value="ECO:0007669"/>
    <property type="project" value="TreeGrafter"/>
</dbReference>
<evidence type="ECO:0000256" key="11">
    <source>
        <dbReference type="SAM" id="SignalP"/>
    </source>
</evidence>
<keyword evidence="4 10" id="KW-1003">Cell membrane</keyword>
<gene>
    <name evidence="12" type="primary">PRM1</name>
    <name evidence="12" type="ORF">MCUN1_001476</name>
</gene>
<comment type="subcellular location">
    <subcellularLocation>
        <location evidence="2 10">Cell membrane</location>
        <topology evidence="2 10">Multi-pass membrane protein</topology>
    </subcellularLocation>
</comment>
<dbReference type="PANTHER" id="PTHR31030:SF1">
    <property type="entry name" value="PLASMA MEMBRANE FUSION PROTEIN PRM1"/>
    <property type="match status" value="1"/>
</dbReference>
<dbReference type="InterPro" id="IPR026777">
    <property type="entry name" value="PRM1"/>
</dbReference>